<comment type="similarity">
    <text evidence="2 3">Belongs to the LOG family.</text>
</comment>
<evidence type="ECO:0000256" key="1">
    <source>
        <dbReference type="ARBA" id="ARBA00000274"/>
    </source>
</evidence>
<dbReference type="InterPro" id="IPR031100">
    <property type="entry name" value="LOG_fam"/>
</dbReference>
<dbReference type="PANTHER" id="PTHR31223">
    <property type="entry name" value="LOG FAMILY PROTEIN YJL055W"/>
    <property type="match status" value="1"/>
</dbReference>
<dbReference type="InterPro" id="IPR005269">
    <property type="entry name" value="LOG"/>
</dbReference>
<evidence type="ECO:0000256" key="2">
    <source>
        <dbReference type="ARBA" id="ARBA00006763"/>
    </source>
</evidence>
<dbReference type="Pfam" id="PF03641">
    <property type="entry name" value="Lysine_decarbox"/>
    <property type="match status" value="1"/>
</dbReference>
<dbReference type="EC" id="3.2.2.n1" evidence="3"/>
<name>A0A839ZWG4_9CAUL</name>
<evidence type="ECO:0000313" key="4">
    <source>
        <dbReference type="EMBL" id="MBB3890394.1"/>
    </source>
</evidence>
<dbReference type="GO" id="GO:0008714">
    <property type="term" value="F:AMP nucleosidase activity"/>
    <property type="evidence" value="ECO:0007669"/>
    <property type="project" value="UniProtKB-EC"/>
</dbReference>
<dbReference type="GO" id="GO:0005829">
    <property type="term" value="C:cytosol"/>
    <property type="evidence" value="ECO:0007669"/>
    <property type="project" value="TreeGrafter"/>
</dbReference>
<protein>
    <recommendedName>
        <fullName evidence="3">Cytokinin riboside 5'-monophosphate phosphoribohydrolase</fullName>
        <ecNumber evidence="3">3.2.2.n1</ecNumber>
    </recommendedName>
</protein>
<gene>
    <name evidence="4" type="ORF">GGQ61_001091</name>
</gene>
<dbReference type="SUPFAM" id="SSF102405">
    <property type="entry name" value="MCP/YpsA-like"/>
    <property type="match status" value="1"/>
</dbReference>
<dbReference type="EMBL" id="JACIDK010000001">
    <property type="protein sequence ID" value="MBB3890394.1"/>
    <property type="molecule type" value="Genomic_DNA"/>
</dbReference>
<dbReference type="GO" id="GO:0009691">
    <property type="term" value="P:cytokinin biosynthetic process"/>
    <property type="evidence" value="ECO:0007669"/>
    <property type="project" value="UniProtKB-UniRule"/>
</dbReference>
<dbReference type="AlphaFoldDB" id="A0A839ZWG4"/>
<evidence type="ECO:0000256" key="3">
    <source>
        <dbReference type="RuleBase" id="RU363015"/>
    </source>
</evidence>
<dbReference type="NCBIfam" id="TIGR00730">
    <property type="entry name" value="Rossman fold protein, TIGR00730 family"/>
    <property type="match status" value="1"/>
</dbReference>
<reference evidence="4 5" key="1">
    <citation type="submission" date="2020-08" db="EMBL/GenBank/DDBJ databases">
        <title>Genomic Encyclopedia of Type Strains, Phase IV (KMG-IV): sequencing the most valuable type-strain genomes for metagenomic binning, comparative biology and taxonomic classification.</title>
        <authorList>
            <person name="Goeker M."/>
        </authorList>
    </citation>
    <scope>NUCLEOTIDE SEQUENCE [LARGE SCALE GENOMIC DNA]</scope>
    <source>
        <strain evidence="4 5">DSM 21793</strain>
    </source>
</reference>
<proteinExistence type="inferred from homology"/>
<evidence type="ECO:0000313" key="5">
    <source>
        <dbReference type="Proteomes" id="UP000530564"/>
    </source>
</evidence>
<comment type="catalytic activity">
    <reaction evidence="1">
        <text>AMP + H2O = D-ribose 5-phosphate + adenine</text>
        <dbReference type="Rhea" id="RHEA:20129"/>
        <dbReference type="ChEBI" id="CHEBI:15377"/>
        <dbReference type="ChEBI" id="CHEBI:16708"/>
        <dbReference type="ChEBI" id="CHEBI:78346"/>
        <dbReference type="ChEBI" id="CHEBI:456215"/>
        <dbReference type="EC" id="3.2.2.4"/>
    </reaction>
</comment>
<accession>A0A839ZWG4</accession>
<keyword evidence="3" id="KW-0203">Cytokinin biosynthesis</keyword>
<dbReference type="RefSeq" id="WP_183770429.1">
    <property type="nucleotide sequence ID" value="NZ_JACIDK010000001.1"/>
</dbReference>
<dbReference type="PANTHER" id="PTHR31223:SF70">
    <property type="entry name" value="LOG FAMILY PROTEIN YJL055W"/>
    <property type="match status" value="1"/>
</dbReference>
<dbReference type="Proteomes" id="UP000530564">
    <property type="component" value="Unassembled WGS sequence"/>
</dbReference>
<sequence>MSALASVCIFCGASPGGDVAYRAAAEAMGRAIVARGLRLVYGGAKVGLMGAVADAALAAGGEVIGVLPHALTDKEIAHTGLTRLEVVASMHERKARMAELSDAFVALPGGAGTLEEIFEIWTWGQLGFHAKPAGFLNVRGYYDGLRGFVDHAVGEAFLKAPHRDMLIFREDCDEMLDALAAYTPPVVEKWIGRPEL</sequence>
<keyword evidence="3" id="KW-0378">Hydrolase</keyword>
<dbReference type="Gene3D" id="3.40.50.450">
    <property type="match status" value="1"/>
</dbReference>
<keyword evidence="5" id="KW-1185">Reference proteome</keyword>
<comment type="caution">
    <text evidence="4">The sequence shown here is derived from an EMBL/GenBank/DDBJ whole genome shotgun (WGS) entry which is preliminary data.</text>
</comment>
<organism evidence="4 5">
    <name type="scientific">Phenylobacterium haematophilum</name>
    <dbReference type="NCBI Taxonomy" id="98513"/>
    <lineage>
        <taxon>Bacteria</taxon>
        <taxon>Pseudomonadati</taxon>
        <taxon>Pseudomonadota</taxon>
        <taxon>Alphaproteobacteria</taxon>
        <taxon>Caulobacterales</taxon>
        <taxon>Caulobacteraceae</taxon>
        <taxon>Phenylobacterium</taxon>
    </lineage>
</organism>